<dbReference type="AlphaFoldDB" id="A0A5P6VSB3"/>
<dbReference type="Gene3D" id="2.40.10.120">
    <property type="match status" value="1"/>
</dbReference>
<dbReference type="Gene3D" id="2.60.200.20">
    <property type="match status" value="1"/>
</dbReference>
<keyword evidence="4" id="KW-0732">Signal</keyword>
<feature type="domain" description="FHA" evidence="5">
    <location>
        <begin position="448"/>
        <end position="499"/>
    </location>
</feature>
<feature type="signal peptide" evidence="4">
    <location>
        <begin position="1"/>
        <end position="27"/>
    </location>
</feature>
<dbReference type="RefSeq" id="WP_151622228.1">
    <property type="nucleotide sequence ID" value="NZ_CP043028.1"/>
</dbReference>
<protein>
    <submittedName>
        <fullName evidence="6">FHA domain-containing protein</fullName>
    </submittedName>
</protein>
<dbReference type="InterPro" id="IPR008984">
    <property type="entry name" value="SMAD_FHA_dom_sf"/>
</dbReference>
<evidence type="ECO:0000259" key="5">
    <source>
        <dbReference type="PROSITE" id="PS50006"/>
    </source>
</evidence>
<evidence type="ECO:0000256" key="3">
    <source>
        <dbReference type="SAM" id="Phobius"/>
    </source>
</evidence>
<dbReference type="PANTHER" id="PTHR23308">
    <property type="entry name" value="NUCLEAR INHIBITOR OF PROTEIN PHOSPHATASE-1"/>
    <property type="match status" value="1"/>
</dbReference>
<organism evidence="6 7">
    <name type="scientific">Pseudobutyrivibrio xylanivorans</name>
    <dbReference type="NCBI Taxonomy" id="185007"/>
    <lineage>
        <taxon>Bacteria</taxon>
        <taxon>Bacillati</taxon>
        <taxon>Bacillota</taxon>
        <taxon>Clostridia</taxon>
        <taxon>Lachnospirales</taxon>
        <taxon>Lachnospiraceae</taxon>
        <taxon>Pseudobutyrivibrio</taxon>
    </lineage>
</organism>
<accession>A0A5P6VSB3</accession>
<proteinExistence type="predicted"/>
<dbReference type="EMBL" id="CP043028">
    <property type="protein sequence ID" value="QFJ53731.1"/>
    <property type="molecule type" value="Genomic_DNA"/>
</dbReference>
<dbReference type="KEGG" id="pxv:FXF36_02025"/>
<dbReference type="SMART" id="SM00240">
    <property type="entry name" value="FHA"/>
    <property type="match status" value="1"/>
</dbReference>
<keyword evidence="3" id="KW-0812">Transmembrane</keyword>
<feature type="region of interest" description="Disordered" evidence="2">
    <location>
        <begin position="35"/>
        <end position="58"/>
    </location>
</feature>
<gene>
    <name evidence="6" type="ORF">FXF36_02025</name>
</gene>
<dbReference type="Pfam" id="PF00498">
    <property type="entry name" value="FHA"/>
    <property type="match status" value="1"/>
</dbReference>
<reference evidence="7" key="1">
    <citation type="submission" date="2019-08" db="EMBL/GenBank/DDBJ databases">
        <title>Complete Genome Sequence of the Polysaccharide-Degrading Rumen Bacterium Pseudobutyrivibrio xylanivorans MA3014.</title>
        <authorList>
            <person name="Palevich N."/>
            <person name="Maclean P.H."/>
            <person name="Kelly W.J."/>
            <person name="Leahy S.C."/>
            <person name="Rakonjac J."/>
            <person name="Attwood G.T."/>
        </authorList>
    </citation>
    <scope>NUCLEOTIDE SEQUENCE [LARGE SCALE GENOMIC DNA]</scope>
    <source>
        <strain evidence="7">MA3014</strain>
    </source>
</reference>
<keyword evidence="3" id="KW-1133">Transmembrane helix</keyword>
<sequence>MAKRFLILTLTGIITLGSLFNPVVSKAAEATAEITTESTEATELQEDSVEGVEDEAEEPAGDAIAAAKNGVVQINCVYVDGDNNSHIFRGSTGILIGNAEKEEFVLTSLSRMFPTDEEKNAFLSSVGVGADNLDRASLSYEVVIENDITASASLLNSSSDLDLAVFKLSQVLYNRTPMTFLYSSENDKNQYNSIDTAYALGFPDVIEHEVNEAYYSNDRVNKISGQISNVISNGDSQWVEHKAEISANNVGGPLITGEGEVIGMNSQKLDGNYYYAVSSNTIVKVLSGMGVAFDGVTFEDKAQAVADAEKKAKEQEEAAKLKALEESAKNSQPAMPKWVLPVIIVLAVVLILAIVALIFVIVLMSKKKNNNVEEIKIANEPQRYQFQPSAPADFGGEVSSDTTVLGAGSATINTMAGTNMAAPSQQLNVGSLERKKNGENIAITKAAFNMGKDDLHCDYCIRDNNTISRQHAIIRIIGNTVYVEDNNSKNGTFLNGVMLVAGQRQELRDGDVITLSNEDFIFRK</sequence>
<evidence type="ECO:0000256" key="4">
    <source>
        <dbReference type="SAM" id="SignalP"/>
    </source>
</evidence>
<dbReference type="SUPFAM" id="SSF50494">
    <property type="entry name" value="Trypsin-like serine proteases"/>
    <property type="match status" value="1"/>
</dbReference>
<dbReference type="InterPro" id="IPR000253">
    <property type="entry name" value="FHA_dom"/>
</dbReference>
<dbReference type="SUPFAM" id="SSF49879">
    <property type="entry name" value="SMAD/FHA domain"/>
    <property type="match status" value="1"/>
</dbReference>
<evidence type="ECO:0000313" key="7">
    <source>
        <dbReference type="Proteomes" id="UP000327030"/>
    </source>
</evidence>
<dbReference type="InterPro" id="IPR050923">
    <property type="entry name" value="Cell_Proc_Reg/RNA_Proc"/>
</dbReference>
<feature type="chain" id="PRO_5025008356" evidence="4">
    <location>
        <begin position="28"/>
        <end position="524"/>
    </location>
</feature>
<feature type="transmembrane region" description="Helical" evidence="3">
    <location>
        <begin position="338"/>
        <end position="363"/>
    </location>
</feature>
<feature type="coiled-coil region" evidence="1">
    <location>
        <begin position="298"/>
        <end position="331"/>
    </location>
</feature>
<evidence type="ECO:0000313" key="6">
    <source>
        <dbReference type="EMBL" id="QFJ53731.1"/>
    </source>
</evidence>
<dbReference type="PROSITE" id="PS50006">
    <property type="entry name" value="FHA_DOMAIN"/>
    <property type="match status" value="1"/>
</dbReference>
<dbReference type="Proteomes" id="UP000327030">
    <property type="component" value="Chromosome 1"/>
</dbReference>
<dbReference type="Pfam" id="PF13365">
    <property type="entry name" value="Trypsin_2"/>
    <property type="match status" value="1"/>
</dbReference>
<evidence type="ECO:0000256" key="1">
    <source>
        <dbReference type="SAM" id="Coils"/>
    </source>
</evidence>
<keyword evidence="1" id="KW-0175">Coiled coil</keyword>
<dbReference type="CDD" id="cd00060">
    <property type="entry name" value="FHA"/>
    <property type="match status" value="1"/>
</dbReference>
<keyword evidence="3" id="KW-0472">Membrane</keyword>
<dbReference type="OrthoDB" id="9783862at2"/>
<name>A0A5P6VSB3_PSEXY</name>
<evidence type="ECO:0000256" key="2">
    <source>
        <dbReference type="SAM" id="MobiDB-lite"/>
    </source>
</evidence>
<dbReference type="InterPro" id="IPR009003">
    <property type="entry name" value="Peptidase_S1_PA"/>
</dbReference>
<feature type="compositionally biased region" description="Acidic residues" evidence="2">
    <location>
        <begin position="43"/>
        <end position="58"/>
    </location>
</feature>